<dbReference type="InterPro" id="IPR028098">
    <property type="entry name" value="Glyco_trans_4-like_N"/>
</dbReference>
<accession>A0AAJ6B6Y8</accession>
<proteinExistence type="predicted"/>
<dbReference type="Gene3D" id="3.40.50.2000">
    <property type="entry name" value="Glycogen Phosphorylase B"/>
    <property type="match status" value="2"/>
</dbReference>
<evidence type="ECO:0000259" key="2">
    <source>
        <dbReference type="Pfam" id="PF13439"/>
    </source>
</evidence>
<evidence type="ECO:0000313" key="4">
    <source>
        <dbReference type="Proteomes" id="UP001214530"/>
    </source>
</evidence>
<reference evidence="3" key="1">
    <citation type="submission" date="2023-03" db="EMBL/GenBank/DDBJ databases">
        <title>Andean soil-derived lignocellulolytic bacterial consortium as a source of novel taxa and putative plastic-active enzymes.</title>
        <authorList>
            <person name="Diaz-Garcia L."/>
            <person name="Chuvochina M."/>
            <person name="Feuerriegel G."/>
            <person name="Bunk B."/>
            <person name="Sproer C."/>
            <person name="Streit W.R."/>
            <person name="Rodriguez L.M."/>
            <person name="Overmann J."/>
            <person name="Jimenez D.J."/>
        </authorList>
    </citation>
    <scope>NUCLEOTIDE SEQUENCE</scope>
    <source>
        <strain evidence="3">MAG 3858</strain>
    </source>
</reference>
<dbReference type="SUPFAM" id="SSF53756">
    <property type="entry name" value="UDP-Glycosyltransferase/glycogen phosphorylase"/>
    <property type="match status" value="1"/>
</dbReference>
<evidence type="ECO:0000313" key="3">
    <source>
        <dbReference type="EMBL" id="WEK19695.1"/>
    </source>
</evidence>
<gene>
    <name evidence="3" type="ORF">P0Y49_00805</name>
</gene>
<dbReference type="Pfam" id="PF00534">
    <property type="entry name" value="Glycos_transf_1"/>
    <property type="match status" value="1"/>
</dbReference>
<dbReference type="InterPro" id="IPR050194">
    <property type="entry name" value="Glycosyltransferase_grp1"/>
</dbReference>
<dbReference type="AlphaFoldDB" id="A0AAJ6B6Y8"/>
<feature type="domain" description="Glycosyltransferase subfamily 4-like N-terminal" evidence="2">
    <location>
        <begin position="35"/>
        <end position="173"/>
    </location>
</feature>
<name>A0AAJ6B6Y8_9SPHI</name>
<dbReference type="Pfam" id="PF13439">
    <property type="entry name" value="Glyco_transf_4"/>
    <property type="match status" value="1"/>
</dbReference>
<dbReference type="EMBL" id="CP119313">
    <property type="protein sequence ID" value="WEK19695.1"/>
    <property type="molecule type" value="Genomic_DNA"/>
</dbReference>
<evidence type="ECO:0000259" key="1">
    <source>
        <dbReference type="Pfam" id="PF00534"/>
    </source>
</evidence>
<dbReference type="Proteomes" id="UP001214530">
    <property type="component" value="Chromosome"/>
</dbReference>
<feature type="domain" description="Glycosyl transferase family 1" evidence="1">
    <location>
        <begin position="186"/>
        <end position="337"/>
    </location>
</feature>
<dbReference type="CDD" id="cd03801">
    <property type="entry name" value="GT4_PimA-like"/>
    <property type="match status" value="1"/>
</dbReference>
<protein>
    <submittedName>
        <fullName evidence="3">Glycosyltransferase family 4 protein</fullName>
    </submittedName>
</protein>
<dbReference type="PANTHER" id="PTHR45947">
    <property type="entry name" value="SULFOQUINOVOSYL TRANSFERASE SQD2"/>
    <property type="match status" value="1"/>
</dbReference>
<organism evidence="3 4">
    <name type="scientific">Candidatus Pedobacter colombiensis</name>
    <dbReference type="NCBI Taxonomy" id="3121371"/>
    <lineage>
        <taxon>Bacteria</taxon>
        <taxon>Pseudomonadati</taxon>
        <taxon>Bacteroidota</taxon>
        <taxon>Sphingobacteriia</taxon>
        <taxon>Sphingobacteriales</taxon>
        <taxon>Sphingobacteriaceae</taxon>
        <taxon>Pedobacter</taxon>
    </lineage>
</organism>
<dbReference type="PANTHER" id="PTHR45947:SF3">
    <property type="entry name" value="SULFOQUINOVOSYL TRANSFERASE SQD2"/>
    <property type="match status" value="1"/>
</dbReference>
<dbReference type="InterPro" id="IPR001296">
    <property type="entry name" value="Glyco_trans_1"/>
</dbReference>
<dbReference type="GO" id="GO:0016757">
    <property type="term" value="F:glycosyltransferase activity"/>
    <property type="evidence" value="ECO:0007669"/>
    <property type="project" value="InterPro"/>
</dbReference>
<sequence>MKKLAIITTHPIQYYAPVFKLLATGGQLNIKVYYTRGEETTQQFDPGFGKVISWDIPLLEGYSYQWAQHHNLTTQLATWQPDAILVYGWAFKGHLKCLRYFKNKIPVYFRGDSTLLNEPAGLKKLLKKLYLSWVYRHVDHAFYVGTSNKAYFKRYGLKDHQLSFAPHAIDNERFGANHEIAAQELRLSLNVGKNDILILYAGKFEPIKQLMLLLSAFIALRKPHVHLLLAGNGIEEADLKHKAQQNALSANIHFLTFQNQSRMPILYQAADLFCLPSISETWGLAINEAMACAKAVLVSDKVGCAVDLVKDGYNGRIFKAQSLADLVWHLELLVNSGKNGLAQMGMHSKQIINHWTFQKQVASIKATITHG</sequence>